<dbReference type="Pfam" id="PF00550">
    <property type="entry name" value="PP-binding"/>
    <property type="match status" value="1"/>
</dbReference>
<evidence type="ECO:0000259" key="1">
    <source>
        <dbReference type="PROSITE" id="PS50075"/>
    </source>
</evidence>
<dbReference type="EMBL" id="BOOC01000011">
    <property type="protein sequence ID" value="GIH39996.1"/>
    <property type="molecule type" value="Genomic_DNA"/>
</dbReference>
<dbReference type="Proteomes" id="UP000603904">
    <property type="component" value="Unassembled WGS sequence"/>
</dbReference>
<proteinExistence type="predicted"/>
<gene>
    <name evidence="2" type="ORF">Mco01_29960</name>
</gene>
<feature type="domain" description="Carrier" evidence="1">
    <location>
        <begin position="9"/>
        <end position="84"/>
    </location>
</feature>
<dbReference type="InterPro" id="IPR036736">
    <property type="entry name" value="ACP-like_sf"/>
</dbReference>
<evidence type="ECO:0000313" key="2">
    <source>
        <dbReference type="EMBL" id="GIH39996.1"/>
    </source>
</evidence>
<dbReference type="PROSITE" id="PS50075">
    <property type="entry name" value="CARRIER"/>
    <property type="match status" value="1"/>
</dbReference>
<accession>A0ABQ4FYY4</accession>
<sequence>MESNRLREAALPDIERWVEEIWREILRMPAALENATFFELEGQSISAVRITARIEDELGVPVDLGELFEDPDLRTFARSVAARAASLAEAPEAAAS</sequence>
<dbReference type="Gene3D" id="1.10.1200.10">
    <property type="entry name" value="ACP-like"/>
    <property type="match status" value="1"/>
</dbReference>
<dbReference type="InterPro" id="IPR009081">
    <property type="entry name" value="PP-bd_ACP"/>
</dbReference>
<keyword evidence="3" id="KW-1185">Reference proteome</keyword>
<name>A0ABQ4FYY4_9ACTN</name>
<reference evidence="2 3" key="1">
    <citation type="submission" date="2021-01" db="EMBL/GenBank/DDBJ databases">
        <title>Whole genome shotgun sequence of Microbispora corallina NBRC 16416.</title>
        <authorList>
            <person name="Komaki H."/>
            <person name="Tamura T."/>
        </authorList>
    </citation>
    <scope>NUCLEOTIDE SEQUENCE [LARGE SCALE GENOMIC DNA]</scope>
    <source>
        <strain evidence="2 3">NBRC 16416</strain>
    </source>
</reference>
<organism evidence="2 3">
    <name type="scientific">Microbispora corallina</name>
    <dbReference type="NCBI Taxonomy" id="83302"/>
    <lineage>
        <taxon>Bacteria</taxon>
        <taxon>Bacillati</taxon>
        <taxon>Actinomycetota</taxon>
        <taxon>Actinomycetes</taxon>
        <taxon>Streptosporangiales</taxon>
        <taxon>Streptosporangiaceae</taxon>
        <taxon>Microbispora</taxon>
    </lineage>
</organism>
<dbReference type="SUPFAM" id="SSF47336">
    <property type="entry name" value="ACP-like"/>
    <property type="match status" value="1"/>
</dbReference>
<dbReference type="RefSeq" id="WP_204057463.1">
    <property type="nucleotide sequence ID" value="NZ_BAAAGP010000027.1"/>
</dbReference>
<evidence type="ECO:0000313" key="3">
    <source>
        <dbReference type="Proteomes" id="UP000603904"/>
    </source>
</evidence>
<protein>
    <recommendedName>
        <fullName evidence="1">Carrier domain-containing protein</fullName>
    </recommendedName>
</protein>
<comment type="caution">
    <text evidence="2">The sequence shown here is derived from an EMBL/GenBank/DDBJ whole genome shotgun (WGS) entry which is preliminary data.</text>
</comment>